<comment type="caution">
    <text evidence="1">The sequence shown here is derived from an EMBL/GenBank/DDBJ whole genome shotgun (WGS) entry which is preliminary data.</text>
</comment>
<dbReference type="SUPFAM" id="SSF81923">
    <property type="entry name" value="Double Clp-N motif"/>
    <property type="match status" value="1"/>
</dbReference>
<feature type="non-terminal residue" evidence="1">
    <location>
        <position position="163"/>
    </location>
</feature>
<dbReference type="Proteomes" id="UP000782843">
    <property type="component" value="Unassembled WGS sequence"/>
</dbReference>
<protein>
    <submittedName>
        <fullName evidence="1">Uncharacterized protein</fullName>
    </submittedName>
</protein>
<gene>
    <name evidence="1" type="ORF">KC660_03750</name>
</gene>
<dbReference type="EMBL" id="JAGQLG010000149">
    <property type="protein sequence ID" value="MCA9382493.1"/>
    <property type="molecule type" value="Genomic_DNA"/>
</dbReference>
<reference evidence="1" key="1">
    <citation type="submission" date="2020-04" db="EMBL/GenBank/DDBJ databases">
        <authorList>
            <person name="Zhang T."/>
        </authorList>
    </citation>
    <scope>NUCLEOTIDE SEQUENCE</scope>
    <source>
        <strain evidence="1">HKST-UBA10</strain>
    </source>
</reference>
<dbReference type="AlphaFoldDB" id="A0A955L446"/>
<name>A0A955L446_9BACT</name>
<reference evidence="1" key="2">
    <citation type="journal article" date="2021" name="Microbiome">
        <title>Successional dynamics and alternative stable states in a saline activated sludge microbial community over 9 years.</title>
        <authorList>
            <person name="Wang Y."/>
            <person name="Ye J."/>
            <person name="Ju F."/>
            <person name="Liu L."/>
            <person name="Boyd J.A."/>
            <person name="Deng Y."/>
            <person name="Parks D.H."/>
            <person name="Jiang X."/>
            <person name="Yin X."/>
            <person name="Woodcroft B.J."/>
            <person name="Tyson G.W."/>
            <person name="Hugenholtz P."/>
            <person name="Polz M.F."/>
            <person name="Zhang T."/>
        </authorList>
    </citation>
    <scope>NUCLEOTIDE SEQUENCE</scope>
    <source>
        <strain evidence="1">HKST-UBA10</strain>
    </source>
</reference>
<dbReference type="Gene3D" id="1.10.1780.10">
    <property type="entry name" value="Clp, N-terminal domain"/>
    <property type="match status" value="1"/>
</dbReference>
<dbReference type="InterPro" id="IPR036628">
    <property type="entry name" value="Clp_N_dom_sf"/>
</dbReference>
<proteinExistence type="predicted"/>
<evidence type="ECO:0000313" key="1">
    <source>
        <dbReference type="EMBL" id="MCA9382493.1"/>
    </source>
</evidence>
<organism evidence="1 2">
    <name type="scientific">Candidatus Dojkabacteria bacterium</name>
    <dbReference type="NCBI Taxonomy" id="2099670"/>
    <lineage>
        <taxon>Bacteria</taxon>
        <taxon>Candidatus Dojkabacteria</taxon>
    </lineage>
</organism>
<accession>A0A955L446</accession>
<sequence length="163" mass="18657">MAEPQREYQQKRNFYPNYHEDTNLSKHTYDISENYSVKILELIEKAFDLAESLSIREVSPQIILKTVQNDSDASAILGYYTAGQIINFDLEPKNENTDIVLLSVDSKRLLLLAFLEAQKFGRKIVEIDDLVLAMIQFPNLNKVLNEIDLFEAEKKTATRLGGS</sequence>
<evidence type="ECO:0000313" key="2">
    <source>
        <dbReference type="Proteomes" id="UP000782843"/>
    </source>
</evidence>